<feature type="domain" description="Glutamyl/glutaminyl-tRNA synthetase class Ib catalytic" evidence="8">
    <location>
        <begin position="6"/>
        <end position="330"/>
    </location>
</feature>
<keyword evidence="4 7" id="KW-0067">ATP-binding</keyword>
<dbReference type="Proteomes" id="UP000489351">
    <property type="component" value="Unassembled WGS sequence"/>
</dbReference>
<dbReference type="GO" id="GO:0006424">
    <property type="term" value="P:glutamyl-tRNA aminoacylation"/>
    <property type="evidence" value="ECO:0007669"/>
    <property type="project" value="UniProtKB-UniRule"/>
</dbReference>
<keyword evidence="3 7" id="KW-0547">Nucleotide-binding</keyword>
<dbReference type="HAMAP" id="MF_00022">
    <property type="entry name" value="Glu_tRNA_synth_type1"/>
    <property type="match status" value="1"/>
</dbReference>
<dbReference type="InterPro" id="IPR045462">
    <property type="entry name" value="aa-tRNA-synth_I_cd-bd"/>
</dbReference>
<dbReference type="EMBL" id="VMRG01000002">
    <property type="protein sequence ID" value="KAA6230684.1"/>
    <property type="molecule type" value="Genomic_DNA"/>
</dbReference>
<dbReference type="PRINTS" id="PR00987">
    <property type="entry name" value="TRNASYNTHGLU"/>
</dbReference>
<dbReference type="Pfam" id="PF00749">
    <property type="entry name" value="tRNA-synt_1c"/>
    <property type="match status" value="1"/>
</dbReference>
<comment type="subcellular location">
    <subcellularLocation>
        <location evidence="7">Cytoplasm</location>
    </subcellularLocation>
</comment>
<dbReference type="PANTHER" id="PTHR43311">
    <property type="entry name" value="GLUTAMATE--TRNA LIGASE"/>
    <property type="match status" value="1"/>
</dbReference>
<evidence type="ECO:0000313" key="12">
    <source>
        <dbReference type="EMBL" id="RTY39206.1"/>
    </source>
</evidence>
<dbReference type="InterPro" id="IPR008925">
    <property type="entry name" value="aa_tRNA-synth_I_cd-bd_sf"/>
</dbReference>
<evidence type="ECO:0000259" key="9">
    <source>
        <dbReference type="Pfam" id="PF19269"/>
    </source>
</evidence>
<dbReference type="Gene3D" id="3.40.50.620">
    <property type="entry name" value="HUPs"/>
    <property type="match status" value="1"/>
</dbReference>
<evidence type="ECO:0000256" key="5">
    <source>
        <dbReference type="ARBA" id="ARBA00022917"/>
    </source>
</evidence>
<dbReference type="EMBL" id="WUBZ01000011">
    <property type="protein sequence ID" value="MWV54391.1"/>
    <property type="molecule type" value="Genomic_DNA"/>
</dbReference>
<dbReference type="FunFam" id="3.40.50.620:FF:000045">
    <property type="entry name" value="Glutamate--tRNA ligase, mitochondrial"/>
    <property type="match status" value="1"/>
</dbReference>
<accession>A0A3S0L6G9</accession>
<keyword evidence="6 7" id="KW-0030">Aminoacyl-tRNA synthetase</keyword>
<dbReference type="GO" id="GO:0005737">
    <property type="term" value="C:cytoplasm"/>
    <property type="evidence" value="ECO:0007669"/>
    <property type="project" value="UniProtKB-SubCell"/>
</dbReference>
<evidence type="ECO:0000256" key="4">
    <source>
        <dbReference type="ARBA" id="ARBA00022840"/>
    </source>
</evidence>
<reference evidence="12 13" key="1">
    <citation type="submission" date="2018-12" db="EMBL/GenBank/DDBJ databases">
        <authorList>
            <person name="Lunina O.N."/>
            <person name="Grouzdev D.S."/>
            <person name="Gorlenko V.M."/>
            <person name="Savvichev A.S."/>
        </authorList>
    </citation>
    <scope>NUCLEOTIDE SEQUENCE [LARGE SCALE GENOMIC DNA]</scope>
    <source>
        <strain evidence="12 13">BrKhr-17</strain>
    </source>
</reference>
<dbReference type="InterPro" id="IPR033910">
    <property type="entry name" value="GluRS_core"/>
</dbReference>
<feature type="short sequence motif" description="'KMSKS' region" evidence="7">
    <location>
        <begin position="259"/>
        <end position="263"/>
    </location>
</feature>
<dbReference type="Proteomes" id="UP000327458">
    <property type="component" value="Unassembled WGS sequence"/>
</dbReference>
<dbReference type="Gene3D" id="1.10.10.350">
    <property type="match status" value="1"/>
</dbReference>
<dbReference type="NCBIfam" id="TIGR00464">
    <property type="entry name" value="gltX_bact"/>
    <property type="match status" value="1"/>
</dbReference>
<name>A0A3S0L6G9_CHLPH</name>
<keyword evidence="2 7" id="KW-0436">Ligase</keyword>
<organism evidence="12 13">
    <name type="scientific">Chlorobium phaeovibrioides</name>
    <dbReference type="NCBI Taxonomy" id="1094"/>
    <lineage>
        <taxon>Bacteria</taxon>
        <taxon>Pseudomonadati</taxon>
        <taxon>Chlorobiota</taxon>
        <taxon>Chlorobiia</taxon>
        <taxon>Chlorobiales</taxon>
        <taxon>Chlorobiaceae</taxon>
        <taxon>Chlorobium/Pelodictyon group</taxon>
        <taxon>Chlorobium</taxon>
    </lineage>
</organism>
<dbReference type="EC" id="6.1.1.17" evidence="7"/>
<dbReference type="InterPro" id="IPR020751">
    <property type="entry name" value="aa-tRNA-synth_I_codon-bd_sub2"/>
</dbReference>
<dbReference type="GO" id="GO:0005524">
    <property type="term" value="F:ATP binding"/>
    <property type="evidence" value="ECO:0007669"/>
    <property type="project" value="UniProtKB-UniRule"/>
</dbReference>
<feature type="binding site" evidence="7">
    <location>
        <position position="262"/>
    </location>
    <ligand>
        <name>ATP</name>
        <dbReference type="ChEBI" id="CHEBI:30616"/>
    </ligand>
</feature>
<reference evidence="10 14" key="2">
    <citation type="submission" date="2019-07" db="EMBL/GenBank/DDBJ databases">
        <title>Draft genome Sequence of Chlorobium phaeovibrioides sp. strain PhvTcv-s14, from the Phylum Chlorobi.</title>
        <authorList>
            <person name="Babenko V."/>
            <person name="Boldyreva D."/>
            <person name="Kanygina A."/>
            <person name="Selezneva O."/>
            <person name="Akopiyan T."/>
            <person name="Lunina O."/>
        </authorList>
    </citation>
    <scope>NUCLEOTIDE SEQUENCE [LARGE SCALE GENOMIC DNA]</scope>
    <source>
        <strain evidence="10 14">GrTcv12</strain>
    </source>
</reference>
<evidence type="ECO:0000313" key="14">
    <source>
        <dbReference type="Proteomes" id="UP000327458"/>
    </source>
</evidence>
<comment type="subunit">
    <text evidence="7">Monomer.</text>
</comment>
<evidence type="ECO:0000256" key="6">
    <source>
        <dbReference type="ARBA" id="ARBA00023146"/>
    </source>
</evidence>
<evidence type="ECO:0000259" key="8">
    <source>
        <dbReference type="Pfam" id="PF00749"/>
    </source>
</evidence>
<dbReference type="InterPro" id="IPR020058">
    <property type="entry name" value="Glu/Gln-tRNA-synth_Ib_cat-dom"/>
</dbReference>
<feature type="domain" description="Aminoacyl-tRNA synthetase class I anticodon-binding" evidence="9">
    <location>
        <begin position="367"/>
        <end position="494"/>
    </location>
</feature>
<evidence type="ECO:0000256" key="1">
    <source>
        <dbReference type="ARBA" id="ARBA00007894"/>
    </source>
</evidence>
<dbReference type="AlphaFoldDB" id="A0A3S0L6G9"/>
<comment type="catalytic activity">
    <reaction evidence="7">
        <text>tRNA(Glu) + L-glutamate + ATP = L-glutamyl-tRNA(Glu) + AMP + diphosphate</text>
        <dbReference type="Rhea" id="RHEA:23540"/>
        <dbReference type="Rhea" id="RHEA-COMP:9663"/>
        <dbReference type="Rhea" id="RHEA-COMP:9680"/>
        <dbReference type="ChEBI" id="CHEBI:29985"/>
        <dbReference type="ChEBI" id="CHEBI:30616"/>
        <dbReference type="ChEBI" id="CHEBI:33019"/>
        <dbReference type="ChEBI" id="CHEBI:78442"/>
        <dbReference type="ChEBI" id="CHEBI:78520"/>
        <dbReference type="ChEBI" id="CHEBI:456215"/>
        <dbReference type="EC" id="6.1.1.17"/>
    </reaction>
</comment>
<dbReference type="RefSeq" id="WP_126383846.1">
    <property type="nucleotide sequence ID" value="NZ_RXYK01000003.1"/>
</dbReference>
<evidence type="ECO:0000256" key="3">
    <source>
        <dbReference type="ARBA" id="ARBA00022741"/>
    </source>
</evidence>
<evidence type="ECO:0000313" key="15">
    <source>
        <dbReference type="Proteomes" id="UP000489351"/>
    </source>
</evidence>
<dbReference type="SUPFAM" id="SSF52374">
    <property type="entry name" value="Nucleotidylyl transferase"/>
    <property type="match status" value="1"/>
</dbReference>
<comment type="similarity">
    <text evidence="1 7">Belongs to the class-I aminoacyl-tRNA synthetase family. Glutamate--tRNA ligase type 1 subfamily.</text>
</comment>
<evidence type="ECO:0000256" key="7">
    <source>
        <dbReference type="HAMAP-Rule" id="MF_00022"/>
    </source>
</evidence>
<keyword evidence="5 7" id="KW-0648">Protein biosynthesis</keyword>
<evidence type="ECO:0000313" key="11">
    <source>
        <dbReference type="EMBL" id="MWV54391.1"/>
    </source>
</evidence>
<comment type="function">
    <text evidence="7">Catalyzes the attachment of glutamate to tRNA(Glu) in a two-step reaction: glutamate is first activated by ATP to form Glu-AMP and then transferred to the acceptor end of tRNA(Glu).</text>
</comment>
<comment type="caution">
    <text evidence="7">Lacks conserved residue(s) required for the propagation of feature annotation.</text>
</comment>
<gene>
    <name evidence="7" type="primary">gltX</name>
    <name evidence="12" type="ORF">EKD02_03085</name>
    <name evidence="10" type="ORF">FP507_10510</name>
    <name evidence="11" type="ORF">GJ685_04840</name>
</gene>
<protein>
    <recommendedName>
        <fullName evidence="7">Glutamate--tRNA ligase</fullName>
        <ecNumber evidence="7">6.1.1.17</ecNumber>
    </recommendedName>
    <alternativeName>
        <fullName evidence="7">Glutamyl-tRNA synthetase</fullName>
        <shortName evidence="7">GluRS</shortName>
    </alternativeName>
</protein>
<sequence length="503" mass="57860">MVGKRVRTRFAPSPTGYLHVGGLRTALYNYLFAKRMDGDFVVRIEDTDQSRKVADAQENLIKTLEWAGLMPDESPLHGGDFGPYLQSERLDIYKKYCEQLLEAGHAYHCFATSEELEENRQLQLKQGLQPKYNRKWLPEDMGGSMPRSEIKKKLDEGVPSVVRMKVPDYVSVWFEDIIRGPIEFDSATIDDQVLMKSDGFPTYHFASVIDDHLMEFTHIIRGEEWLPSMPKHLLLYEFLGWEPPKYAHLPLLLNPDRSKLSKRQGDVSVEDYIRKGYSSEAIVNFVALLGWNQGEGCEQEIYSLQELTERFSLERVGKAGSIFTIDKLNWLEKQYIKSRPAEDIIRVIKPLLISELEKKETLLDRATITGERYLEDVIELMRERVGFEREFVTFSSYFFFEPETYEEDAVKKRWTPDTNSLLDEFLPVLESMPDFTAEAIEAALKEFVAPKGLKAAALIHPLRIVSSGVSFGPSLYHMLEVLGREAVVRRIRKGMAVITLPQQ</sequence>
<dbReference type="EMBL" id="RXYK01000003">
    <property type="protein sequence ID" value="RTY39206.1"/>
    <property type="molecule type" value="Genomic_DNA"/>
</dbReference>
<evidence type="ECO:0000256" key="2">
    <source>
        <dbReference type="ARBA" id="ARBA00022598"/>
    </source>
</evidence>
<dbReference type="CDD" id="cd00808">
    <property type="entry name" value="GluRS_core"/>
    <property type="match status" value="1"/>
</dbReference>
<dbReference type="InterPro" id="IPR004527">
    <property type="entry name" value="Glu-tRNA-ligase_bac/mito"/>
</dbReference>
<dbReference type="Proteomes" id="UP000279908">
    <property type="component" value="Unassembled WGS sequence"/>
</dbReference>
<evidence type="ECO:0000313" key="10">
    <source>
        <dbReference type="EMBL" id="KAA6230684.1"/>
    </source>
</evidence>
<dbReference type="GO" id="GO:0008270">
    <property type="term" value="F:zinc ion binding"/>
    <property type="evidence" value="ECO:0007669"/>
    <property type="project" value="InterPro"/>
</dbReference>
<dbReference type="PROSITE" id="PS00178">
    <property type="entry name" value="AA_TRNA_LIGASE_I"/>
    <property type="match status" value="1"/>
</dbReference>
<dbReference type="SUPFAM" id="SSF48163">
    <property type="entry name" value="An anticodon-binding domain of class I aminoacyl-tRNA synthetases"/>
    <property type="match status" value="1"/>
</dbReference>
<reference evidence="11 15" key="3">
    <citation type="submission" date="2019-11" db="EMBL/GenBank/DDBJ databases">
        <title>Green- and brown-colored morphotypes of Chlorobia in the stratified aquatic ecosystems of Kandalaksha Gulf (White Sea): A model for study of the accessory genome evolution.</title>
        <authorList>
            <person name="Grouzdev D.S."/>
        </authorList>
    </citation>
    <scope>NUCLEOTIDE SEQUENCE [LARGE SCALE GENOMIC DNA]</scope>
    <source>
        <strain evidence="11 15">ZM</strain>
    </source>
</reference>
<dbReference type="InterPro" id="IPR049940">
    <property type="entry name" value="GluQ/Sye"/>
</dbReference>
<dbReference type="InterPro" id="IPR014729">
    <property type="entry name" value="Rossmann-like_a/b/a_fold"/>
</dbReference>
<dbReference type="InterPro" id="IPR000924">
    <property type="entry name" value="Glu/Gln-tRNA-synth"/>
</dbReference>
<keyword evidence="15" id="KW-1185">Reference proteome</keyword>
<keyword evidence="7" id="KW-0963">Cytoplasm</keyword>
<feature type="short sequence motif" description="'HIGH' region" evidence="7">
    <location>
        <begin position="12"/>
        <end position="22"/>
    </location>
</feature>
<comment type="caution">
    <text evidence="12">The sequence shown here is derived from an EMBL/GenBank/DDBJ whole genome shotgun (WGS) entry which is preliminary data.</text>
</comment>
<evidence type="ECO:0000313" key="13">
    <source>
        <dbReference type="Proteomes" id="UP000279908"/>
    </source>
</evidence>
<dbReference type="PANTHER" id="PTHR43311:SF2">
    <property type="entry name" value="GLUTAMATE--TRNA LIGASE, MITOCHONDRIAL-RELATED"/>
    <property type="match status" value="1"/>
</dbReference>
<dbReference type="GO" id="GO:0000049">
    <property type="term" value="F:tRNA binding"/>
    <property type="evidence" value="ECO:0007669"/>
    <property type="project" value="InterPro"/>
</dbReference>
<proteinExistence type="inferred from homology"/>
<dbReference type="GO" id="GO:0004818">
    <property type="term" value="F:glutamate-tRNA ligase activity"/>
    <property type="evidence" value="ECO:0007669"/>
    <property type="project" value="UniProtKB-UniRule"/>
</dbReference>
<dbReference type="Pfam" id="PF19269">
    <property type="entry name" value="Anticodon_2"/>
    <property type="match status" value="1"/>
</dbReference>
<dbReference type="InterPro" id="IPR001412">
    <property type="entry name" value="aa-tRNA-synth_I_CS"/>
</dbReference>